<name>A0ABU4FIT7_9ACTN</name>
<dbReference type="InterPro" id="IPR018702">
    <property type="entry name" value="DUF2207"/>
</dbReference>
<feature type="transmembrane region" description="Helical" evidence="2">
    <location>
        <begin position="440"/>
        <end position="461"/>
    </location>
</feature>
<reference evidence="5 6" key="1">
    <citation type="submission" date="2023-10" db="EMBL/GenBank/DDBJ databases">
        <title>Characterization of rhizosphere-enriched actinobacteria from wheat plants lab-grown on chernevaya soil.</title>
        <authorList>
            <person name="Tikhonova E.N."/>
            <person name="Konopkin A."/>
            <person name="Kravchenko I.K."/>
        </authorList>
    </citation>
    <scope>NUCLEOTIDE SEQUENCE [LARGE SCALE GENOMIC DNA]</scope>
    <source>
        <strain evidence="5 6">RR29</strain>
    </source>
</reference>
<dbReference type="Pfam" id="PF09972">
    <property type="entry name" value="DUF2207"/>
    <property type="match status" value="1"/>
</dbReference>
<keyword evidence="2" id="KW-0812">Transmembrane</keyword>
<sequence length="586" mass="61769">MTSLRRRRVRSLIVMVVGLVVFGGVAAGVQALANTERVTSMWVGAEIRADGSARITEVIDYDFGHSGTTHGIYRDVPDANFLTDDVRATMDGHKVPYATTFGASYRDVNGRESVADRLKVGDRDRTVGGVHRYRLQYTVPDVVKDGKLAWDAVGTGWKVDRANVEIHVVDAYGFTDLRCEHGSWDHGKPCTAAQSEPGHLVVKLGKLSGHEGLTLYATAAKTKAVTAAALPTAPTGKAVGTSLPQPLYNSGLFLALGLACVALTLGTLRFLGRDRVLEDGGRVRRVEVERLARSVTPSATPPEGLTPAQGGVLRMEAVMDQHKVAWLLDAAADGHLTIEGDDQHPVLKRHGRPVNREIRDVLDRMFAGGTGLVLGRRDQSFKAGWEDLSWKLGNWRKASELWDTSLTERLARWGRAQLAVLLLAFVLVVTGGVLNGHRIAAGLPVLLAGAVAAGLGLAVVARGWELDRRTPHGAARWLQVEAFRRYLADPGACPDELPVGSEADRYAAWAVALGVESAWEQAIGASTSAPRAGRRFSLDLGDVLLAAVVVSAASQSSGSGGGGSGGGGSSSGGVGGGAGGGGGGSW</sequence>
<feature type="domain" description="Predicted membrane protein YciQ-like C-terminal" evidence="4">
    <location>
        <begin position="301"/>
        <end position="522"/>
    </location>
</feature>
<dbReference type="Proteomes" id="UP001187346">
    <property type="component" value="Unassembled WGS sequence"/>
</dbReference>
<evidence type="ECO:0000256" key="1">
    <source>
        <dbReference type="SAM" id="MobiDB-lite"/>
    </source>
</evidence>
<feature type="domain" description="DUF2207" evidence="3">
    <location>
        <begin position="38"/>
        <end position="217"/>
    </location>
</feature>
<keyword evidence="2" id="KW-1133">Transmembrane helix</keyword>
<organism evidence="5 6">
    <name type="scientific">Streptomyces prunicolor</name>
    <dbReference type="NCBI Taxonomy" id="67348"/>
    <lineage>
        <taxon>Bacteria</taxon>
        <taxon>Bacillati</taxon>
        <taxon>Actinomycetota</taxon>
        <taxon>Actinomycetes</taxon>
        <taxon>Kitasatosporales</taxon>
        <taxon>Streptomycetaceae</taxon>
        <taxon>Streptomyces</taxon>
    </lineage>
</organism>
<keyword evidence="6" id="KW-1185">Reference proteome</keyword>
<evidence type="ECO:0000256" key="2">
    <source>
        <dbReference type="SAM" id="Phobius"/>
    </source>
</evidence>
<proteinExistence type="predicted"/>
<feature type="transmembrane region" description="Helical" evidence="2">
    <location>
        <begin position="416"/>
        <end position="434"/>
    </location>
</feature>
<comment type="caution">
    <text evidence="5">The sequence shown here is derived from an EMBL/GenBank/DDBJ whole genome shotgun (WGS) entry which is preliminary data.</text>
</comment>
<protein>
    <submittedName>
        <fullName evidence="5">DUF2207 domain-containing protein</fullName>
    </submittedName>
</protein>
<dbReference type="Pfam" id="PF20990">
    <property type="entry name" value="DUF2207_C"/>
    <property type="match status" value="1"/>
</dbReference>
<evidence type="ECO:0000313" key="5">
    <source>
        <dbReference type="EMBL" id="MDV7219170.1"/>
    </source>
</evidence>
<dbReference type="EMBL" id="JAWMAJ010000085">
    <property type="protein sequence ID" value="MDV7219170.1"/>
    <property type="molecule type" value="Genomic_DNA"/>
</dbReference>
<feature type="region of interest" description="Disordered" evidence="1">
    <location>
        <begin position="554"/>
        <end position="586"/>
    </location>
</feature>
<evidence type="ECO:0000259" key="4">
    <source>
        <dbReference type="Pfam" id="PF20990"/>
    </source>
</evidence>
<accession>A0ABU4FIT7</accession>
<gene>
    <name evidence="5" type="ORF">R5A26_24855</name>
</gene>
<feature type="transmembrane region" description="Helical" evidence="2">
    <location>
        <begin position="252"/>
        <end position="272"/>
    </location>
</feature>
<dbReference type="RefSeq" id="WP_317773207.1">
    <property type="nucleotide sequence ID" value="NZ_JAWMAJ010000085.1"/>
</dbReference>
<feature type="compositionally biased region" description="Gly residues" evidence="1">
    <location>
        <begin position="558"/>
        <end position="586"/>
    </location>
</feature>
<evidence type="ECO:0000313" key="6">
    <source>
        <dbReference type="Proteomes" id="UP001187346"/>
    </source>
</evidence>
<keyword evidence="2" id="KW-0472">Membrane</keyword>
<dbReference type="InterPro" id="IPR048389">
    <property type="entry name" value="YciQ-like_C"/>
</dbReference>
<evidence type="ECO:0000259" key="3">
    <source>
        <dbReference type="Pfam" id="PF09972"/>
    </source>
</evidence>